<proteinExistence type="predicted"/>
<comment type="caution">
    <text evidence="2">The sequence shown here is derived from an EMBL/GenBank/DDBJ whole genome shotgun (WGS) entry which is preliminary data.</text>
</comment>
<reference evidence="2" key="1">
    <citation type="submission" date="2020-08" db="EMBL/GenBank/DDBJ databases">
        <title>Genome sequencing and assembly of the red palm weevil Rhynchophorus ferrugineus.</title>
        <authorList>
            <person name="Dias G.B."/>
            <person name="Bergman C.M."/>
            <person name="Manee M."/>
        </authorList>
    </citation>
    <scope>NUCLEOTIDE SEQUENCE</scope>
    <source>
        <strain evidence="2">AA-2017</strain>
        <tissue evidence="2">Whole larva</tissue>
    </source>
</reference>
<dbReference type="AlphaFoldDB" id="A0A834HMB9"/>
<dbReference type="EMBL" id="JAACXV010015570">
    <property type="protein sequence ID" value="KAF7264905.1"/>
    <property type="molecule type" value="Genomic_DNA"/>
</dbReference>
<organism evidence="2 3">
    <name type="scientific">Rhynchophorus ferrugineus</name>
    <name type="common">Red palm weevil</name>
    <name type="synonym">Curculio ferrugineus</name>
    <dbReference type="NCBI Taxonomy" id="354439"/>
    <lineage>
        <taxon>Eukaryota</taxon>
        <taxon>Metazoa</taxon>
        <taxon>Ecdysozoa</taxon>
        <taxon>Arthropoda</taxon>
        <taxon>Hexapoda</taxon>
        <taxon>Insecta</taxon>
        <taxon>Pterygota</taxon>
        <taxon>Neoptera</taxon>
        <taxon>Endopterygota</taxon>
        <taxon>Coleoptera</taxon>
        <taxon>Polyphaga</taxon>
        <taxon>Cucujiformia</taxon>
        <taxon>Curculionidae</taxon>
        <taxon>Dryophthorinae</taxon>
        <taxon>Rhynchophorus</taxon>
    </lineage>
</organism>
<accession>A0A834HMB9</accession>
<feature type="region of interest" description="Disordered" evidence="1">
    <location>
        <begin position="17"/>
        <end position="40"/>
    </location>
</feature>
<evidence type="ECO:0000256" key="1">
    <source>
        <dbReference type="SAM" id="MobiDB-lite"/>
    </source>
</evidence>
<evidence type="ECO:0000313" key="2">
    <source>
        <dbReference type="EMBL" id="KAF7264905.1"/>
    </source>
</evidence>
<sequence length="138" mass="15765">MLADPLSLSGILKESRALATQKRRGSTPRRLPPHPPLGWVRARRTRTPKKRLRAEFSADIEPGEFPLNRKSLVFVFEQRRGASNPTTPIGFPFCWDPLMGSFTSEEEKKIWSKENEMEKGNGSWILNGEGRGLEKFRD</sequence>
<protein>
    <submittedName>
        <fullName evidence="2">Uncharacterized protein</fullName>
    </submittedName>
</protein>
<keyword evidence="3" id="KW-1185">Reference proteome</keyword>
<name>A0A834HMB9_RHYFE</name>
<evidence type="ECO:0000313" key="3">
    <source>
        <dbReference type="Proteomes" id="UP000625711"/>
    </source>
</evidence>
<gene>
    <name evidence="2" type="ORF">GWI33_021937</name>
</gene>
<dbReference type="Proteomes" id="UP000625711">
    <property type="component" value="Unassembled WGS sequence"/>
</dbReference>